<evidence type="ECO:0000256" key="3">
    <source>
        <dbReference type="ARBA" id="ARBA00006793"/>
    </source>
</evidence>
<evidence type="ECO:0000256" key="13">
    <source>
        <dbReference type="SAM" id="MobiDB-lite"/>
    </source>
</evidence>
<dbReference type="GO" id="GO:0030915">
    <property type="term" value="C:Smc5-Smc6 complex"/>
    <property type="evidence" value="ECO:0007669"/>
    <property type="project" value="TreeGrafter"/>
</dbReference>
<evidence type="ECO:0000256" key="9">
    <source>
        <dbReference type="ARBA" id="ARBA00023172"/>
    </source>
</evidence>
<protein>
    <recommendedName>
        <fullName evidence="14">Rad50/SbcC-type AAA domain-containing protein</fullName>
    </recommendedName>
</protein>
<dbReference type="Gene3D" id="3.40.50.300">
    <property type="entry name" value="P-loop containing nucleotide triphosphate hydrolases"/>
    <property type="match status" value="2"/>
</dbReference>
<feature type="coiled-coil region" evidence="12">
    <location>
        <begin position="686"/>
        <end position="789"/>
    </location>
</feature>
<dbReference type="SUPFAM" id="SSF52540">
    <property type="entry name" value="P-loop containing nucleoside triphosphate hydrolases"/>
    <property type="match status" value="1"/>
</dbReference>
<evidence type="ECO:0000256" key="1">
    <source>
        <dbReference type="ARBA" id="ARBA00004123"/>
    </source>
</evidence>
<feature type="coiled-coil region" evidence="12">
    <location>
        <begin position="249"/>
        <end position="483"/>
    </location>
</feature>
<dbReference type="GO" id="GO:0000724">
    <property type="term" value="P:double-strand break repair via homologous recombination"/>
    <property type="evidence" value="ECO:0007669"/>
    <property type="project" value="TreeGrafter"/>
</dbReference>
<evidence type="ECO:0000256" key="2">
    <source>
        <dbReference type="ARBA" id="ARBA00004286"/>
    </source>
</evidence>
<dbReference type="GO" id="GO:0035861">
    <property type="term" value="C:site of double-strand break"/>
    <property type="evidence" value="ECO:0007669"/>
    <property type="project" value="TreeGrafter"/>
</dbReference>
<dbReference type="EMBL" id="OU963867">
    <property type="protein sequence ID" value="CAH0391714.1"/>
    <property type="molecule type" value="Genomic_DNA"/>
</dbReference>
<dbReference type="PANTHER" id="PTHR19306:SF6">
    <property type="entry name" value="STRUCTURAL MAINTENANCE OF CHROMOSOMES PROTEIN 6"/>
    <property type="match status" value="1"/>
</dbReference>
<keyword evidence="16" id="KW-1185">Reference proteome</keyword>
<dbReference type="InterPro" id="IPR027417">
    <property type="entry name" value="P-loop_NTPase"/>
</dbReference>
<evidence type="ECO:0000256" key="7">
    <source>
        <dbReference type="ARBA" id="ARBA00022840"/>
    </source>
</evidence>
<dbReference type="GO" id="GO:0005524">
    <property type="term" value="F:ATP binding"/>
    <property type="evidence" value="ECO:0007669"/>
    <property type="project" value="UniProtKB-KW"/>
</dbReference>
<comment type="similarity">
    <text evidence="3">Belongs to the SMC family. SMC6 subfamily.</text>
</comment>
<proteinExistence type="inferred from homology"/>
<feature type="coiled-coil region" evidence="12">
    <location>
        <begin position="902"/>
        <end position="939"/>
    </location>
</feature>
<dbReference type="KEGG" id="btab:109042894"/>
<keyword evidence="7" id="KW-0067">ATP-binding</keyword>
<evidence type="ECO:0000256" key="8">
    <source>
        <dbReference type="ARBA" id="ARBA00023054"/>
    </source>
</evidence>
<reference evidence="15" key="1">
    <citation type="submission" date="2021-12" db="EMBL/GenBank/DDBJ databases">
        <authorList>
            <person name="King R."/>
        </authorList>
    </citation>
    <scope>NUCLEOTIDE SEQUENCE</scope>
</reference>
<evidence type="ECO:0000256" key="4">
    <source>
        <dbReference type="ARBA" id="ARBA00022454"/>
    </source>
</evidence>
<dbReference type="GO" id="GO:0005634">
    <property type="term" value="C:nucleus"/>
    <property type="evidence" value="ECO:0007669"/>
    <property type="project" value="UniProtKB-SubCell"/>
</dbReference>
<keyword evidence="4" id="KW-0158">Chromosome</keyword>
<evidence type="ECO:0000256" key="12">
    <source>
        <dbReference type="SAM" id="Coils"/>
    </source>
</evidence>
<keyword evidence="11" id="KW-0539">Nucleus</keyword>
<feature type="domain" description="Rad50/SbcC-type AAA" evidence="14">
    <location>
        <begin position="64"/>
        <end position="308"/>
    </location>
</feature>
<dbReference type="Pfam" id="PF13476">
    <property type="entry name" value="AAA_23"/>
    <property type="match status" value="1"/>
</dbReference>
<accession>A0A9P0F6F4</accession>
<keyword evidence="6" id="KW-0227">DNA damage</keyword>
<sequence length="1092" mass="126002">MSSKRDKVRQSQASQDEGFCSAGPSHQDDTMVQSQLSQGRRRQSQKSQSSKRTTPDTCAGTILKLSLTNFMCHGNLQFELNPRANLIIGKNGSGKSAIQTAICIALGARAAATNRAVSLKKLIKTKCHTAAIEIVLDNRGDRAYRPEMYGSKIIISRTFTESSSSLKLKSERGHLISAKKDELDRMLAYLQIQVFNPVAILNQDTARTFFASTNAAKKYEFFLRGTQIDEMESLLREIINHKIAINEGINVRTSEKEHLENELSKLEVKEKLLRRVEEYRNKEETLKTEYFWAKVHKRQNEIREQEANLENQTAQHQDFQKSLDVKIEGEDELKKNIADLEQIVDENRSKIKEYIDAHKQKREEYQCIRREYATKADELKSSTKEIDRKKNDMTTLETEITRLESSSSENSEKLLQIKKKREGLEEQLREIASIVQEADREISVLRSTAANTSKNMSEIRETIKRFEREKTSLSHQLSQLQDAGNTLNIYGPFMQQLNERINQACARGAFKHRPKGPLGQYVKVQDAEWGPAIERFLGPDLLKSFIVDNKKDNDTLMRIMREVCRNQRRPDIHCGTFNNTLYPVHNKEVKYKQYQSLFGALEISDPDVANTLIDFRVIETVLLIDNNDIICNLMENVQRVPRNCTRCINKFADTYFPAPSYRQYDGLDPRRNHRSQWLQVSIDEARNSLTEKIEEINQQIALESDKLPPLQQELEANQTQIRKWQRIAGDKRKEMADIRRELNNEEETDTEEYRLPLLKGELQDLKNDITRTETKISNLKENTEFLKLQMASSREACEKTQKFVSTGEDSEISKELDAKKDQLKELVAEKKRLNNRVVEASKKITIIEKKIQDLKKQEETERQEAAKLGPEMETRDMATIDRDHREVEAHIREAGRESHISYEELKIEILQKRNSLKKITKAQEKLAALFERYDRLALTRSKMCTKNIQFVTADVKIHFQMALKMRKYQGALDIDHKKKEIAIMVSPTDGGSKSVDTTSLSGGERSYSSVAFIMSLWSVTNIPFYSMDEFDVFMDNVNREHIVQMLLGFAEKSRSQFIFLTPQDCSTVDPSDDLSIFRMADPERTANCSMME</sequence>
<dbReference type="AlphaFoldDB" id="A0A9P0F6F4"/>
<evidence type="ECO:0000313" key="16">
    <source>
        <dbReference type="Proteomes" id="UP001152759"/>
    </source>
</evidence>
<evidence type="ECO:0000313" key="15">
    <source>
        <dbReference type="EMBL" id="CAH0391714.1"/>
    </source>
</evidence>
<keyword evidence="8 12" id="KW-0175">Coiled coil</keyword>
<name>A0A9P0F6F4_BEMTA</name>
<feature type="region of interest" description="Disordered" evidence="13">
    <location>
        <begin position="1"/>
        <end position="56"/>
    </location>
</feature>
<keyword evidence="10" id="KW-0234">DNA repair</keyword>
<evidence type="ECO:0000256" key="11">
    <source>
        <dbReference type="ARBA" id="ARBA00023242"/>
    </source>
</evidence>
<dbReference type="InterPro" id="IPR038729">
    <property type="entry name" value="Rad50/SbcC_AAA"/>
</dbReference>
<evidence type="ECO:0000259" key="14">
    <source>
        <dbReference type="Pfam" id="PF13476"/>
    </source>
</evidence>
<keyword evidence="5" id="KW-0547">Nucleotide-binding</keyword>
<dbReference type="GO" id="GO:0003684">
    <property type="term" value="F:damaged DNA binding"/>
    <property type="evidence" value="ECO:0007669"/>
    <property type="project" value="TreeGrafter"/>
</dbReference>
<comment type="subcellular location">
    <subcellularLocation>
        <location evidence="2">Chromosome</location>
    </subcellularLocation>
    <subcellularLocation>
        <location evidence="1">Nucleus</location>
    </subcellularLocation>
</comment>
<dbReference type="Proteomes" id="UP001152759">
    <property type="component" value="Chromosome 6"/>
</dbReference>
<keyword evidence="9" id="KW-0233">DNA recombination</keyword>
<gene>
    <name evidence="15" type="ORF">BEMITA_LOCUS10308</name>
</gene>
<dbReference type="GO" id="GO:0003697">
    <property type="term" value="F:single-stranded DNA binding"/>
    <property type="evidence" value="ECO:0007669"/>
    <property type="project" value="TreeGrafter"/>
</dbReference>
<evidence type="ECO:0000256" key="5">
    <source>
        <dbReference type="ARBA" id="ARBA00022741"/>
    </source>
</evidence>
<feature type="coiled-coil region" evidence="12">
    <location>
        <begin position="813"/>
        <end position="864"/>
    </location>
</feature>
<evidence type="ECO:0000256" key="6">
    <source>
        <dbReference type="ARBA" id="ARBA00022763"/>
    </source>
</evidence>
<evidence type="ECO:0000256" key="10">
    <source>
        <dbReference type="ARBA" id="ARBA00023204"/>
    </source>
</evidence>
<organism evidence="15 16">
    <name type="scientific">Bemisia tabaci</name>
    <name type="common">Sweetpotato whitefly</name>
    <name type="synonym">Aleurodes tabaci</name>
    <dbReference type="NCBI Taxonomy" id="7038"/>
    <lineage>
        <taxon>Eukaryota</taxon>
        <taxon>Metazoa</taxon>
        <taxon>Ecdysozoa</taxon>
        <taxon>Arthropoda</taxon>
        <taxon>Hexapoda</taxon>
        <taxon>Insecta</taxon>
        <taxon>Pterygota</taxon>
        <taxon>Neoptera</taxon>
        <taxon>Paraneoptera</taxon>
        <taxon>Hemiptera</taxon>
        <taxon>Sternorrhyncha</taxon>
        <taxon>Aleyrodoidea</taxon>
        <taxon>Aleyrodidae</taxon>
        <taxon>Aleyrodinae</taxon>
        <taxon>Bemisia</taxon>
    </lineage>
</organism>
<dbReference type="PANTHER" id="PTHR19306">
    <property type="entry name" value="STRUCTURAL MAINTENANCE OF CHROMOSOMES 5,6 SMC5, SMC6"/>
    <property type="match status" value="1"/>
</dbReference>